<organism evidence="6 7">
    <name type="scientific">Lysinibacillus xylanilyticus</name>
    <dbReference type="NCBI Taxonomy" id="582475"/>
    <lineage>
        <taxon>Bacteria</taxon>
        <taxon>Bacillati</taxon>
        <taxon>Bacillota</taxon>
        <taxon>Bacilli</taxon>
        <taxon>Bacillales</taxon>
        <taxon>Bacillaceae</taxon>
        <taxon>Lysinibacillus</taxon>
    </lineage>
</organism>
<keyword evidence="2" id="KW-0731">Sigma factor</keyword>
<dbReference type="Pfam" id="PF08281">
    <property type="entry name" value="Sigma70_r4_2"/>
    <property type="match status" value="1"/>
</dbReference>
<dbReference type="PATRIC" id="fig|582475.4.peg.4756"/>
<gene>
    <name evidence="6" type="ORF">ACZ11_23960</name>
</gene>
<dbReference type="InterPro" id="IPR013324">
    <property type="entry name" value="RNA_pol_sigma_r3/r4-like"/>
</dbReference>
<dbReference type="GO" id="GO:0016987">
    <property type="term" value="F:sigma factor activity"/>
    <property type="evidence" value="ECO:0007669"/>
    <property type="project" value="UniProtKB-KW"/>
</dbReference>
<reference evidence="7" key="1">
    <citation type="submission" date="2015-07" db="EMBL/GenBank/DDBJ databases">
        <authorList>
            <consortium name="Consortium for Microbial Forensics and Genomics (microFORGE)"/>
            <person name="Knight B.M."/>
            <person name="Roberts D.P."/>
            <person name="Lin D."/>
            <person name="Hari K."/>
            <person name="Fletcher J."/>
            <person name="Melcher U."/>
            <person name="Blagden T."/>
            <person name="Winegar R.A."/>
        </authorList>
    </citation>
    <scope>NUCLEOTIDE SEQUENCE [LARGE SCALE GENOMIC DNA]</scope>
    <source>
        <strain evidence="7">DSM 23493</strain>
    </source>
</reference>
<dbReference type="SUPFAM" id="SSF88659">
    <property type="entry name" value="Sigma3 and sigma4 domains of RNA polymerase sigma factors"/>
    <property type="match status" value="1"/>
</dbReference>
<dbReference type="GO" id="GO:0003677">
    <property type="term" value="F:DNA binding"/>
    <property type="evidence" value="ECO:0007669"/>
    <property type="project" value="UniProtKB-KW"/>
</dbReference>
<accession>A0A0K9F168</accession>
<comment type="caution">
    <text evidence="6">The sequence shown here is derived from an EMBL/GenBank/DDBJ whole genome shotgun (WGS) entry which is preliminary data.</text>
</comment>
<dbReference type="GO" id="GO:0006352">
    <property type="term" value="P:DNA-templated transcription initiation"/>
    <property type="evidence" value="ECO:0007669"/>
    <property type="project" value="InterPro"/>
</dbReference>
<evidence type="ECO:0000256" key="1">
    <source>
        <dbReference type="ARBA" id="ARBA00023015"/>
    </source>
</evidence>
<name>A0A0K9F168_9BACI</name>
<dbReference type="AlphaFoldDB" id="A0A0K9F168"/>
<evidence type="ECO:0000256" key="4">
    <source>
        <dbReference type="ARBA" id="ARBA00023163"/>
    </source>
</evidence>
<keyword evidence="4" id="KW-0804">Transcription</keyword>
<keyword evidence="1" id="KW-0805">Transcription regulation</keyword>
<dbReference type="PANTHER" id="PTHR30385:SF7">
    <property type="entry name" value="RNA POLYMERASE SIGMA FACTOR FLIA"/>
    <property type="match status" value="1"/>
</dbReference>
<dbReference type="InterPro" id="IPR014284">
    <property type="entry name" value="RNA_pol_sigma-70_dom"/>
</dbReference>
<dbReference type="OrthoDB" id="2450987at2"/>
<dbReference type="GeneID" id="96601254"/>
<dbReference type="Gene3D" id="1.20.140.160">
    <property type="match status" value="1"/>
</dbReference>
<dbReference type="RefSeq" id="WP_049669045.1">
    <property type="nucleotide sequence ID" value="NZ_LFXJ01000013.1"/>
</dbReference>
<evidence type="ECO:0000313" key="6">
    <source>
        <dbReference type="EMBL" id="KMY28290.1"/>
    </source>
</evidence>
<proteinExistence type="predicted"/>
<dbReference type="InterPro" id="IPR013249">
    <property type="entry name" value="RNA_pol_sigma70_r4_t2"/>
</dbReference>
<dbReference type="EMBL" id="LFXJ01000013">
    <property type="protein sequence ID" value="KMY28290.1"/>
    <property type="molecule type" value="Genomic_DNA"/>
</dbReference>
<feature type="domain" description="RNA polymerase sigma factor 70 region 4 type 2" evidence="5">
    <location>
        <begin position="135"/>
        <end position="187"/>
    </location>
</feature>
<dbReference type="Proteomes" id="UP000037326">
    <property type="component" value="Unassembled WGS sequence"/>
</dbReference>
<evidence type="ECO:0000313" key="7">
    <source>
        <dbReference type="Proteomes" id="UP000037326"/>
    </source>
</evidence>
<evidence type="ECO:0000256" key="3">
    <source>
        <dbReference type="ARBA" id="ARBA00023125"/>
    </source>
</evidence>
<dbReference type="PANTHER" id="PTHR30385">
    <property type="entry name" value="SIGMA FACTOR F FLAGELLAR"/>
    <property type="match status" value="1"/>
</dbReference>
<evidence type="ECO:0000256" key="2">
    <source>
        <dbReference type="ARBA" id="ARBA00023082"/>
    </source>
</evidence>
<keyword evidence="3" id="KW-0238">DNA-binding</keyword>
<sequence>MEKDNQKIEDFFYRNNEQVNNPIIKSFLSDSQNLYLVQKAILYPTDINKKLVDESFQSHYINVRKTKYVSNLIYFFSLDFDKKRRRLQNRSLLILDKGLSEKDGKTAIEGIEDASNETELDNIVGEGLLDNIEDEQLLKSLQKLTVKQLQILEMIYVKELSIKEIAQTLQTTPQNISNLHRKALNKLNNTLRKKGE</sequence>
<protein>
    <submittedName>
        <fullName evidence="6">General stress protein</fullName>
    </submittedName>
</protein>
<dbReference type="NCBIfam" id="TIGR02937">
    <property type="entry name" value="sigma70-ECF"/>
    <property type="match status" value="1"/>
</dbReference>
<evidence type="ECO:0000259" key="5">
    <source>
        <dbReference type="Pfam" id="PF08281"/>
    </source>
</evidence>